<feature type="compositionally biased region" description="Basic and acidic residues" evidence="1">
    <location>
        <begin position="830"/>
        <end position="863"/>
    </location>
</feature>
<feature type="compositionally biased region" description="Gly residues" evidence="1">
    <location>
        <begin position="864"/>
        <end position="876"/>
    </location>
</feature>
<feature type="compositionally biased region" description="Basic and acidic residues" evidence="1">
    <location>
        <begin position="379"/>
        <end position="406"/>
    </location>
</feature>
<feature type="compositionally biased region" description="Acidic residues" evidence="1">
    <location>
        <begin position="442"/>
        <end position="454"/>
    </location>
</feature>
<dbReference type="Proteomes" id="UP001165065">
    <property type="component" value="Unassembled WGS sequence"/>
</dbReference>
<feature type="compositionally biased region" description="Low complexity" evidence="1">
    <location>
        <begin position="105"/>
        <end position="127"/>
    </location>
</feature>
<proteinExistence type="predicted"/>
<feature type="region of interest" description="Disordered" evidence="1">
    <location>
        <begin position="830"/>
        <end position="882"/>
    </location>
</feature>
<feature type="region of interest" description="Disordered" evidence="1">
    <location>
        <begin position="1"/>
        <end position="127"/>
    </location>
</feature>
<evidence type="ECO:0000313" key="2">
    <source>
        <dbReference type="EMBL" id="GMI46208.1"/>
    </source>
</evidence>
<dbReference type="OrthoDB" id="10487361at2759"/>
<feature type="region of interest" description="Disordered" evidence="1">
    <location>
        <begin position="778"/>
        <end position="807"/>
    </location>
</feature>
<accession>A0A9W7GKZ9</accession>
<feature type="compositionally biased region" description="Basic and acidic residues" evidence="1">
    <location>
        <begin position="87"/>
        <end position="97"/>
    </location>
</feature>
<organism evidence="2 3">
    <name type="scientific">Triparma columacea</name>
    <dbReference type="NCBI Taxonomy" id="722753"/>
    <lineage>
        <taxon>Eukaryota</taxon>
        <taxon>Sar</taxon>
        <taxon>Stramenopiles</taxon>
        <taxon>Ochrophyta</taxon>
        <taxon>Bolidophyceae</taxon>
        <taxon>Parmales</taxon>
        <taxon>Triparmaceae</taxon>
        <taxon>Triparma</taxon>
    </lineage>
</organism>
<name>A0A9W7GKZ9_9STRA</name>
<feature type="compositionally biased region" description="Low complexity" evidence="1">
    <location>
        <begin position="49"/>
        <end position="72"/>
    </location>
</feature>
<keyword evidence="3" id="KW-1185">Reference proteome</keyword>
<evidence type="ECO:0000256" key="1">
    <source>
        <dbReference type="SAM" id="MobiDB-lite"/>
    </source>
</evidence>
<evidence type="ECO:0000313" key="3">
    <source>
        <dbReference type="Proteomes" id="UP001165065"/>
    </source>
</evidence>
<protein>
    <submittedName>
        <fullName evidence="2">Uncharacterized protein</fullName>
    </submittedName>
</protein>
<feature type="compositionally biased region" description="Basic and acidic residues" evidence="1">
    <location>
        <begin position="464"/>
        <end position="478"/>
    </location>
</feature>
<dbReference type="AlphaFoldDB" id="A0A9W7GKZ9"/>
<sequence length="927" mass="100329">MSNLGSLFGVSSGGDGEDYGGSSMDYNIQSSDGPGTARGGSDSEEEESFTFSKVKKSSPPSMFSPPSATSSTIPRTQRDSLQYVPPKEPKKNKEGILKKPKRSMASPSPQPDTSSSPAQAPQAQPGQPSIIFSAPVYLYRSTTKPTAFQPYPNNTPLGLVVLHQEQGGGEPTTTLLIYDGAKKPMVHCKFPEVKFMENNYVGFEDGGAEYSFVFQGGVGSSDVKDGDEIQTLVEQDLMYRFGLLTLRTKAFDDSKSFETIELKKSMEGRQLESEDAAGVVYALYIVPSSISQGAKCYDKSVKHCKTNVGSPDGPVGGFGKIVEGMRVGDVFMTRVAEGARRDGEGTRVNVEGRMEGGWVGVVGKVCKVKAGGKKKKEKKEKLEKQKEKAPGGKKEDVKERMARLSREGGAGLGPVMVEPGVVRRNNEDEALLSKGLEQNQDQGDEDDDDEEEGGEMGLVVVEGEGVRDEYGGKEEESKAASPPPQQQQQQQQRQHIQASMQPGYEAMIMQNLQVQQSTLMQIQQGVMDVGGKIDRMSMGAMGGIGGMGGGGMMGMGMMGMGGMNAMGGMNQMGAMGGMGYGGMGSPGGMMGGMGVGMGAGMGSPMGSPMGMNGGGQENPQQLMQGLSSMLQSGMLAKGQIQEAKLHLQEAQKKAEEFALKLKDTTERCEKLEAEKAKMIESSMARMESEAGEVERVRKLENELYEMKDELGRTESVAKEAKEKEKGWEEEKRRLLEDREGARKALEEAALKEEDLMIKLDEASVAYQNMKKAKEKIEEEVKGANEQGRKEELEKEVEEERAKGEKLKGKFEEGAKEIEELKKAMEALKNDKGELEKERGGWEKEKGEWEKEKAELEKKVEEAGKGGSGGEGEGGGGGEKEKTKEAMAGLFQEIGDAFGGDGEKNYTGKAVMKKMKGLLRRRLKELEA</sequence>
<gene>
    <name evidence="2" type="ORF">TrCOL_g1458</name>
</gene>
<reference evidence="3" key="1">
    <citation type="journal article" date="2023" name="Commun. Biol.">
        <title>Genome analysis of Parmales, the sister group of diatoms, reveals the evolutionary specialization of diatoms from phago-mixotrophs to photoautotrophs.</title>
        <authorList>
            <person name="Ban H."/>
            <person name="Sato S."/>
            <person name="Yoshikawa S."/>
            <person name="Yamada K."/>
            <person name="Nakamura Y."/>
            <person name="Ichinomiya M."/>
            <person name="Sato N."/>
            <person name="Blanc-Mathieu R."/>
            <person name="Endo H."/>
            <person name="Kuwata A."/>
            <person name="Ogata H."/>
        </authorList>
    </citation>
    <scope>NUCLEOTIDE SEQUENCE [LARGE SCALE GENOMIC DNA]</scope>
</reference>
<comment type="caution">
    <text evidence="2">The sequence shown here is derived from an EMBL/GenBank/DDBJ whole genome shotgun (WGS) entry which is preliminary data.</text>
</comment>
<dbReference type="EMBL" id="BRYA01000287">
    <property type="protein sequence ID" value="GMI46208.1"/>
    <property type="molecule type" value="Genomic_DNA"/>
</dbReference>
<feature type="region of interest" description="Disordered" evidence="1">
    <location>
        <begin position="376"/>
        <end position="499"/>
    </location>
</feature>